<dbReference type="EMBL" id="JASAOG010000200">
    <property type="protein sequence ID" value="KAK0044352.1"/>
    <property type="molecule type" value="Genomic_DNA"/>
</dbReference>
<gene>
    <name evidence="1" type="ORF">Bpfe_026263</name>
</gene>
<name>A0AAD8AXT9_BIOPF</name>
<dbReference type="Proteomes" id="UP001233172">
    <property type="component" value="Unassembled WGS sequence"/>
</dbReference>
<comment type="caution">
    <text evidence="1">The sequence shown here is derived from an EMBL/GenBank/DDBJ whole genome shotgun (WGS) entry which is preliminary data.</text>
</comment>
<sequence>MTITFTIEPVNRLSALECKVFDNRNITTSKFQDITLKNEPAFICPFKDKQIKANVYDTVSIRFKVLAYPEMTSVIVTKSATNNTGLDNEDVNWRVESTQLTEVLWFIELSKCIIQEEDFGNYSVSVTSNQKTSAEEIVAIILKDPSRLIMFPENYCTNDTSTIVYRLVKSGLPLLVPSNMSKPYSIEIVPNKLASEYLIKVYLQNCAQFLGKQETFTLLAGPEVFHLTFSIRHNGYRLPLCVPLNQEITLLTTIGGHLVFTMCLMSDSIIHEENVGFNKMFRPNFDPFKYSVDIKQDVNEHNINWTVRNITRDDIKFYVFRIRDNLRRTATLILNLKLKEGAPYFCDDSKPTVKQISDKTLNVGFCIRSYPILSRDILINDINYRIMIHDIVEEITRNTGDVAAVSSVDEKTFSSYMTLEFPATYILKPVNITVSSVKNLTFSFVLNLNVDNEIKPTVGSVITSISQYAYRELDFPIRKNQNLRQKRMNRTPWHFKTPLLL</sequence>
<proteinExistence type="predicted"/>
<accession>A0AAD8AXT9</accession>
<organism evidence="1 2">
    <name type="scientific">Biomphalaria pfeifferi</name>
    <name type="common">Bloodfluke planorb</name>
    <name type="synonym">Freshwater snail</name>
    <dbReference type="NCBI Taxonomy" id="112525"/>
    <lineage>
        <taxon>Eukaryota</taxon>
        <taxon>Metazoa</taxon>
        <taxon>Spiralia</taxon>
        <taxon>Lophotrochozoa</taxon>
        <taxon>Mollusca</taxon>
        <taxon>Gastropoda</taxon>
        <taxon>Heterobranchia</taxon>
        <taxon>Euthyneura</taxon>
        <taxon>Panpulmonata</taxon>
        <taxon>Hygrophila</taxon>
        <taxon>Lymnaeoidea</taxon>
        <taxon>Planorbidae</taxon>
        <taxon>Biomphalaria</taxon>
    </lineage>
</organism>
<reference evidence="1" key="2">
    <citation type="submission" date="2023-04" db="EMBL/GenBank/DDBJ databases">
        <authorList>
            <person name="Bu L."/>
            <person name="Lu L."/>
            <person name="Laidemitt M.R."/>
            <person name="Zhang S.M."/>
            <person name="Mutuku M."/>
            <person name="Mkoji G."/>
            <person name="Steinauer M."/>
            <person name="Loker E.S."/>
        </authorList>
    </citation>
    <scope>NUCLEOTIDE SEQUENCE</scope>
    <source>
        <strain evidence="1">KasaAsao</strain>
        <tissue evidence="1">Whole Snail</tissue>
    </source>
</reference>
<dbReference type="AlphaFoldDB" id="A0AAD8AXT9"/>
<reference evidence="1" key="1">
    <citation type="journal article" date="2023" name="PLoS Negl. Trop. Dis.">
        <title>A genome sequence for Biomphalaria pfeifferi, the major vector snail for the human-infecting parasite Schistosoma mansoni.</title>
        <authorList>
            <person name="Bu L."/>
            <person name="Lu L."/>
            <person name="Laidemitt M.R."/>
            <person name="Zhang S.M."/>
            <person name="Mutuku M."/>
            <person name="Mkoji G."/>
            <person name="Steinauer M."/>
            <person name="Loker E.S."/>
        </authorList>
    </citation>
    <scope>NUCLEOTIDE SEQUENCE</scope>
    <source>
        <strain evidence="1">KasaAsao</strain>
    </source>
</reference>
<keyword evidence="2" id="KW-1185">Reference proteome</keyword>
<protein>
    <submittedName>
        <fullName evidence="1">Uncharacterized protein</fullName>
    </submittedName>
</protein>
<evidence type="ECO:0000313" key="1">
    <source>
        <dbReference type="EMBL" id="KAK0044352.1"/>
    </source>
</evidence>
<evidence type="ECO:0000313" key="2">
    <source>
        <dbReference type="Proteomes" id="UP001233172"/>
    </source>
</evidence>